<organism evidence="1 2">
    <name type="scientific">Melipona bicolor</name>
    <dbReference type="NCBI Taxonomy" id="60889"/>
    <lineage>
        <taxon>Eukaryota</taxon>
        <taxon>Metazoa</taxon>
        <taxon>Ecdysozoa</taxon>
        <taxon>Arthropoda</taxon>
        <taxon>Hexapoda</taxon>
        <taxon>Insecta</taxon>
        <taxon>Pterygota</taxon>
        <taxon>Neoptera</taxon>
        <taxon>Endopterygota</taxon>
        <taxon>Hymenoptera</taxon>
        <taxon>Apocrita</taxon>
        <taxon>Aculeata</taxon>
        <taxon>Apoidea</taxon>
        <taxon>Anthophila</taxon>
        <taxon>Apidae</taxon>
        <taxon>Melipona</taxon>
    </lineage>
</organism>
<gene>
    <name evidence="1" type="ORF">K0M31_010605</name>
</gene>
<dbReference type="Proteomes" id="UP001177670">
    <property type="component" value="Unassembled WGS sequence"/>
</dbReference>
<protein>
    <submittedName>
        <fullName evidence="1">Uncharacterized protein</fullName>
    </submittedName>
</protein>
<sequence length="104" mass="11779">MPTLCDIQLSVIFPKNKSARARAANTAVHKLPRMADVNDKRRGWCFMFKRPIGVAREKPGRTSGLEMIMAAMKRSADGKHLFKSANGSYHVEKSRQMFLVNEDK</sequence>
<proteinExistence type="predicted"/>
<reference evidence="1" key="1">
    <citation type="submission" date="2021-10" db="EMBL/GenBank/DDBJ databases">
        <title>Melipona bicolor Genome sequencing and assembly.</title>
        <authorList>
            <person name="Araujo N.S."/>
            <person name="Arias M.C."/>
        </authorList>
    </citation>
    <scope>NUCLEOTIDE SEQUENCE</scope>
    <source>
        <strain evidence="1">USP_2M_L1-L4_2017</strain>
        <tissue evidence="1">Whole body</tissue>
    </source>
</reference>
<evidence type="ECO:0000313" key="1">
    <source>
        <dbReference type="EMBL" id="KAK1121303.1"/>
    </source>
</evidence>
<dbReference type="EMBL" id="JAHYIQ010000027">
    <property type="protein sequence ID" value="KAK1121303.1"/>
    <property type="molecule type" value="Genomic_DNA"/>
</dbReference>
<name>A0AA40FLU4_9HYME</name>
<keyword evidence="2" id="KW-1185">Reference proteome</keyword>
<evidence type="ECO:0000313" key="2">
    <source>
        <dbReference type="Proteomes" id="UP001177670"/>
    </source>
</evidence>
<accession>A0AA40FLU4</accession>
<dbReference type="AlphaFoldDB" id="A0AA40FLU4"/>
<comment type="caution">
    <text evidence="1">The sequence shown here is derived from an EMBL/GenBank/DDBJ whole genome shotgun (WGS) entry which is preliminary data.</text>
</comment>